<dbReference type="eggNOG" id="ENOG502QQJP">
    <property type="taxonomic scope" value="Eukaryota"/>
</dbReference>
<dbReference type="HOGENOM" id="CLU_508386_0_0_1"/>
<keyword evidence="2" id="KW-0040">ANK repeat</keyword>
<evidence type="ECO:0000313" key="5">
    <source>
        <dbReference type="Proteomes" id="UP000009022"/>
    </source>
</evidence>
<dbReference type="SUPFAM" id="SSF82185">
    <property type="entry name" value="Histone H3 K4-specific methyltransferase SET7/9 N-terminal domain"/>
    <property type="match status" value="1"/>
</dbReference>
<dbReference type="PhylomeDB" id="B3S7L4"/>
<dbReference type="OrthoDB" id="48314at2759"/>
<dbReference type="AlphaFoldDB" id="B3S7L4"/>
<dbReference type="RefSeq" id="XP_002116278.1">
    <property type="nucleotide sequence ID" value="XM_002116242.1"/>
</dbReference>
<evidence type="ECO:0000256" key="3">
    <source>
        <dbReference type="SAM" id="MobiDB-lite"/>
    </source>
</evidence>
<keyword evidence="5" id="KW-1185">Reference proteome</keyword>
<evidence type="ECO:0000256" key="2">
    <source>
        <dbReference type="PROSITE-ProRule" id="PRU00023"/>
    </source>
</evidence>
<dbReference type="InterPro" id="IPR003409">
    <property type="entry name" value="MORN"/>
</dbReference>
<gene>
    <name evidence="4" type="ORF">TRIADDRAFT_60208</name>
</gene>
<dbReference type="EMBL" id="DS985254">
    <property type="protein sequence ID" value="EDV21311.1"/>
    <property type="molecule type" value="Genomic_DNA"/>
</dbReference>
<name>B3S7L4_TRIAD</name>
<dbReference type="PROSITE" id="PS50297">
    <property type="entry name" value="ANK_REP_REGION"/>
    <property type="match status" value="1"/>
</dbReference>
<proteinExistence type="predicted"/>
<dbReference type="GeneID" id="6757491"/>
<feature type="repeat" description="ANK" evidence="2">
    <location>
        <begin position="324"/>
        <end position="356"/>
    </location>
</feature>
<dbReference type="Gene3D" id="1.25.40.20">
    <property type="entry name" value="Ankyrin repeat-containing domain"/>
    <property type="match status" value="1"/>
</dbReference>
<dbReference type="Pfam" id="PF02493">
    <property type="entry name" value="MORN"/>
    <property type="match status" value="6"/>
</dbReference>
<dbReference type="SMART" id="SM00248">
    <property type="entry name" value="ANK"/>
    <property type="match status" value="1"/>
</dbReference>
<dbReference type="Gene3D" id="2.20.110.10">
    <property type="entry name" value="Histone H3 K4-specific methyltransferase SET7/9 N-terminal domain"/>
    <property type="match status" value="2"/>
</dbReference>
<dbReference type="InterPro" id="IPR053064">
    <property type="entry name" value="Ankyrin-MYND_domain-protein"/>
</dbReference>
<dbReference type="SUPFAM" id="SSF48403">
    <property type="entry name" value="Ankyrin repeat"/>
    <property type="match status" value="1"/>
</dbReference>
<dbReference type="Pfam" id="PF12796">
    <property type="entry name" value="Ank_2"/>
    <property type="match status" value="1"/>
</dbReference>
<evidence type="ECO:0000313" key="4">
    <source>
        <dbReference type="EMBL" id="EDV21311.1"/>
    </source>
</evidence>
<dbReference type="Proteomes" id="UP000009022">
    <property type="component" value="Unassembled WGS sequence"/>
</dbReference>
<dbReference type="InParanoid" id="B3S7L4"/>
<dbReference type="InterPro" id="IPR002110">
    <property type="entry name" value="Ankyrin_rpt"/>
</dbReference>
<dbReference type="PROSITE" id="PS50088">
    <property type="entry name" value="ANK_REPEAT"/>
    <property type="match status" value="1"/>
</dbReference>
<feature type="region of interest" description="Disordered" evidence="3">
    <location>
        <begin position="493"/>
        <end position="523"/>
    </location>
</feature>
<keyword evidence="1" id="KW-0677">Repeat</keyword>
<dbReference type="PANTHER" id="PTHR15897:SF2">
    <property type="entry name" value="ANKYRIN REPEAT AND MYND DOMAIN-CONTAINING PROTEIN 1"/>
    <property type="match status" value="1"/>
</dbReference>
<dbReference type="STRING" id="10228.B3S7L4"/>
<accession>B3S7L4</accession>
<sequence length="536" mass="60522">MSVVSLSSSKRKLSTAKHIEYRSGAIYSGDVEGPHRSGKGLFRWPNGDAYEGDYVDNKRHGYGIETWSDGTKYEGELENDMRHGHGHHSWPNGESYVGQFINDKRCGKGKYVWSSGAYFEGDFVDDRKEGYGVFIFPNGDQFKGIYIADQRNGPGIFTYKDSGKEDIGIWKEEHLAQFCFEIEDAFTINHGRNDYVSASNVRSSWQSQLTTVVKEEIMTESTNSQNDKTLHDGTVYTSIDDNLSKDLQILHLSGQKQLTPWQQFIHQRPVLQAIVEGKRQSTSIRGPLELMSEELIRQAAVGNLPLVYKLVTSDRCNIDVSDVNGYTALMAATLGCHSDVMNCLLDNGANINKINHEGVSPLAACTVLYYPIRTFKKNIAELTAATNKKSKRYRQDTQLLRNDSRPFIQPINNEVQPASGVIMDNKSQNKLTISYNSKMSEQEGISMFQNLDHRLSSDIRKLPIDVNHSIQNGEIIPETTVSENMVSYYSLVKNPTPQPHHEEVNTGRKGAGKRQKNQNKEPKLTLDKIEYVEIYK</sequence>
<reference evidence="4 5" key="1">
    <citation type="journal article" date="2008" name="Nature">
        <title>The Trichoplax genome and the nature of placozoans.</title>
        <authorList>
            <person name="Srivastava M."/>
            <person name="Begovic E."/>
            <person name="Chapman J."/>
            <person name="Putnam N.H."/>
            <person name="Hellsten U."/>
            <person name="Kawashima T."/>
            <person name="Kuo A."/>
            <person name="Mitros T."/>
            <person name="Salamov A."/>
            <person name="Carpenter M.L."/>
            <person name="Signorovitch A.Y."/>
            <person name="Moreno M.A."/>
            <person name="Kamm K."/>
            <person name="Grimwood J."/>
            <person name="Schmutz J."/>
            <person name="Shapiro H."/>
            <person name="Grigoriev I.V."/>
            <person name="Buss L.W."/>
            <person name="Schierwater B."/>
            <person name="Dellaporta S.L."/>
            <person name="Rokhsar D.S."/>
        </authorList>
    </citation>
    <scope>NUCLEOTIDE SEQUENCE [LARGE SCALE GENOMIC DNA]</scope>
    <source>
        <strain evidence="4 5">Grell-BS-1999</strain>
    </source>
</reference>
<protein>
    <submittedName>
        <fullName evidence="4">Uncharacterized protein</fullName>
    </submittedName>
</protein>
<dbReference type="SMART" id="SM00698">
    <property type="entry name" value="MORN"/>
    <property type="match status" value="6"/>
</dbReference>
<dbReference type="PANTHER" id="PTHR15897">
    <property type="entry name" value="ANKYRIN REPEAT AND MYND DOMAIN PROTEIN 1"/>
    <property type="match status" value="1"/>
</dbReference>
<dbReference type="InterPro" id="IPR036770">
    <property type="entry name" value="Ankyrin_rpt-contain_sf"/>
</dbReference>
<evidence type="ECO:0000256" key="1">
    <source>
        <dbReference type="ARBA" id="ARBA00022737"/>
    </source>
</evidence>
<organism evidence="4 5">
    <name type="scientific">Trichoplax adhaerens</name>
    <name type="common">Trichoplax reptans</name>
    <dbReference type="NCBI Taxonomy" id="10228"/>
    <lineage>
        <taxon>Eukaryota</taxon>
        <taxon>Metazoa</taxon>
        <taxon>Placozoa</taxon>
        <taxon>Uniplacotomia</taxon>
        <taxon>Trichoplacea</taxon>
        <taxon>Trichoplacidae</taxon>
        <taxon>Trichoplax</taxon>
    </lineage>
</organism>
<dbReference type="KEGG" id="tad:TRIADDRAFT_60208"/>
<dbReference type="CTD" id="6757491"/>